<evidence type="ECO:0000313" key="2">
    <source>
        <dbReference type="Proteomes" id="UP001046870"/>
    </source>
</evidence>
<dbReference type="Gene3D" id="3.40.50.300">
    <property type="entry name" value="P-loop containing nucleotide triphosphate hydrolases"/>
    <property type="match status" value="2"/>
</dbReference>
<dbReference type="InterPro" id="IPR027417">
    <property type="entry name" value="P-loop_NTPase"/>
</dbReference>
<dbReference type="Proteomes" id="UP001046870">
    <property type="component" value="Chromosome 5"/>
</dbReference>
<reference evidence="1" key="1">
    <citation type="submission" date="2021-01" db="EMBL/GenBank/DDBJ databases">
        <authorList>
            <person name="Zahm M."/>
            <person name="Roques C."/>
            <person name="Cabau C."/>
            <person name="Klopp C."/>
            <person name="Donnadieu C."/>
            <person name="Jouanno E."/>
            <person name="Lampietro C."/>
            <person name="Louis A."/>
            <person name="Herpin A."/>
            <person name="Echchiki A."/>
            <person name="Berthelot C."/>
            <person name="Parey E."/>
            <person name="Roest-Crollius H."/>
            <person name="Braasch I."/>
            <person name="Postlethwait J."/>
            <person name="Bobe J."/>
            <person name="Montfort J."/>
            <person name="Bouchez O."/>
            <person name="Begum T."/>
            <person name="Mejri S."/>
            <person name="Adams A."/>
            <person name="Chen W.-J."/>
            <person name="Guiguen Y."/>
        </authorList>
    </citation>
    <scope>NUCLEOTIDE SEQUENCE</scope>
    <source>
        <strain evidence="1">YG-15Mar2019-1</strain>
        <tissue evidence="1">Brain</tissue>
    </source>
</reference>
<protein>
    <recommendedName>
        <fullName evidence="3">Interferon-induced protein 44-like</fullName>
    </recommendedName>
</protein>
<evidence type="ECO:0000313" key="1">
    <source>
        <dbReference type="EMBL" id="KAG7477861.1"/>
    </source>
</evidence>
<keyword evidence="2" id="KW-1185">Reference proteome</keyword>
<name>A0A9D3TEZ1_MEGAT</name>
<evidence type="ECO:0008006" key="3">
    <source>
        <dbReference type="Google" id="ProtNLM"/>
    </source>
</evidence>
<dbReference type="GO" id="GO:0006955">
    <property type="term" value="P:immune response"/>
    <property type="evidence" value="ECO:0007669"/>
    <property type="project" value="TreeGrafter"/>
</dbReference>
<dbReference type="PANTHER" id="PTHR14241">
    <property type="entry name" value="INTERFERON-INDUCED PROTEIN 44"/>
    <property type="match status" value="1"/>
</dbReference>
<accession>A0A9D3TEZ1</accession>
<comment type="caution">
    <text evidence="1">The sequence shown here is derived from an EMBL/GenBank/DDBJ whole genome shotgun (WGS) entry which is preliminary data.</text>
</comment>
<dbReference type="EMBL" id="JAFDVH010000005">
    <property type="protein sequence ID" value="KAG7477861.1"/>
    <property type="molecule type" value="Genomic_DNA"/>
</dbReference>
<dbReference type="PANTHER" id="PTHR14241:SF1">
    <property type="entry name" value="INTERFERON-INDUCED PROTEIN 44-RELATED"/>
    <property type="match status" value="1"/>
</dbReference>
<gene>
    <name evidence="1" type="ORF">MATL_G00074050</name>
</gene>
<dbReference type="SUPFAM" id="SSF52540">
    <property type="entry name" value="P-loop containing nucleoside triphosphate hydrolases"/>
    <property type="match status" value="2"/>
</dbReference>
<dbReference type="AlphaFoldDB" id="A0A9D3TEZ1"/>
<organism evidence="1 2">
    <name type="scientific">Megalops atlanticus</name>
    <name type="common">Tarpon</name>
    <name type="synonym">Clupea gigantea</name>
    <dbReference type="NCBI Taxonomy" id="7932"/>
    <lineage>
        <taxon>Eukaryota</taxon>
        <taxon>Metazoa</taxon>
        <taxon>Chordata</taxon>
        <taxon>Craniata</taxon>
        <taxon>Vertebrata</taxon>
        <taxon>Euteleostomi</taxon>
        <taxon>Actinopterygii</taxon>
        <taxon>Neopterygii</taxon>
        <taxon>Teleostei</taxon>
        <taxon>Elopiformes</taxon>
        <taxon>Megalopidae</taxon>
        <taxon>Megalops</taxon>
    </lineage>
</organism>
<sequence>MTAQGKSMSWRDKTLKELKEFKPGNPEVERLRIFLHGAVGVGKSSTINSINNIFQGRITSDALADATGGHSFTKAYNTFHIRNPSNPKSYCAFAFNDVMGLEECGGVKEQDILLALKGHVKDGYKFNPASPLSEENPYYNKSPSLGDKVHCLVTVLAADKLSFMSSNVINKLKKIQLEASKMGIPYMVLLTRLDEACELVNKDLKKVYESPYIKQQMQKCSDLLDTPMNCILPVKNYHDEIDLNSDLDELMLKALKHIVILADDYVKTCWHTNDMKDQWSSMSWRDKTLKELKYFKPANAQVERVRILLTGPAGAGKSSTINSINSIFQGHITTEALANSTGGRSFTKAYKTYLIEDRSNPGSKYAFAFNDLNGVEENGGVNQGDILLALKGRVKDGYKFNPVSSLSEDHPQYNKSPGLGDKVHCLVTVVAADKLSLMPKEVISKLRAIQLEARDMGIPQVVLLTRVDVACGLMKKDLKQLYKNQYLKQQMDYCNALLGTPMNCILPVKNYSDELDLNNDIDELLLKALKHIVIFAKDYVKTCWYASEMGCSNVTPPSPWLTILKPSTSLPHLSLLQNSINASATNPELKDPWRHMSWSDRKKTLKELQKFKPGYPQVERFNPVSPLSEDHPQYNESPSLGDRVHCLVTVVAADKLSLMQEEVISKMKEIRVGASSMGIPQVVLLTRVDMACELVKKDVRKVYKSQYIKQQMEKCSTLLGTPMNCILPVKNYSEEIDLNNNIDELLLKALKHIVNFADDYLRKMA</sequence>
<proteinExistence type="predicted"/>
<dbReference type="OrthoDB" id="25620at2759"/>